<dbReference type="SUPFAM" id="SSF69754">
    <property type="entry name" value="Ribosome binding protein Y (YfiA homologue)"/>
    <property type="match status" value="1"/>
</dbReference>
<accession>A0A0G1CH68</accession>
<dbReference type="InterPro" id="IPR003489">
    <property type="entry name" value="RHF/RaiA"/>
</dbReference>
<dbReference type="InterPro" id="IPR036567">
    <property type="entry name" value="RHF-like"/>
</dbReference>
<gene>
    <name evidence="1" type="ORF">UV11_C0001G0013</name>
</gene>
<proteinExistence type="predicted"/>
<dbReference type="Gene3D" id="3.30.160.100">
    <property type="entry name" value="Ribosome hibernation promotion factor-like"/>
    <property type="match status" value="1"/>
</dbReference>
<sequence length="139" mass="15915">MMLRIKATGFSLTPLLEGLVKDKILLPLEKRLGKNLPDDLPLDVELAKTTKHHEEGKIWKCEVNLDIPREKNNIFVQCLAENMEAAINGAKDELERKAGVYKDKKAAKFLRFARKLKENFHVTRLAKRAGGIFYKERGK</sequence>
<organism evidence="1 2">
    <name type="scientific">Candidatus Giovannonibacteria bacterium GW2011_GWF2_42_19</name>
    <dbReference type="NCBI Taxonomy" id="1618659"/>
    <lineage>
        <taxon>Bacteria</taxon>
        <taxon>Candidatus Giovannoniibacteriota</taxon>
    </lineage>
</organism>
<protein>
    <recommendedName>
        <fullName evidence="3">Ribosomal subunit interface protein</fullName>
    </recommendedName>
</protein>
<evidence type="ECO:0008006" key="3">
    <source>
        <dbReference type="Google" id="ProtNLM"/>
    </source>
</evidence>
<dbReference type="Proteomes" id="UP000034036">
    <property type="component" value="Unassembled WGS sequence"/>
</dbReference>
<evidence type="ECO:0000313" key="2">
    <source>
        <dbReference type="Proteomes" id="UP000034036"/>
    </source>
</evidence>
<comment type="caution">
    <text evidence="1">The sequence shown here is derived from an EMBL/GenBank/DDBJ whole genome shotgun (WGS) entry which is preliminary data.</text>
</comment>
<dbReference type="AlphaFoldDB" id="A0A0G1CH68"/>
<evidence type="ECO:0000313" key="1">
    <source>
        <dbReference type="EMBL" id="KKS48918.1"/>
    </source>
</evidence>
<reference evidence="1 2" key="1">
    <citation type="journal article" date="2015" name="Nature">
        <title>rRNA introns, odd ribosomes, and small enigmatic genomes across a large radiation of phyla.</title>
        <authorList>
            <person name="Brown C.T."/>
            <person name="Hug L.A."/>
            <person name="Thomas B.C."/>
            <person name="Sharon I."/>
            <person name="Castelle C.J."/>
            <person name="Singh A."/>
            <person name="Wilkins M.J."/>
            <person name="Williams K.H."/>
            <person name="Banfield J.F."/>
        </authorList>
    </citation>
    <scope>NUCLEOTIDE SEQUENCE [LARGE SCALE GENOMIC DNA]</scope>
</reference>
<dbReference type="EMBL" id="LCDF01000001">
    <property type="protein sequence ID" value="KKS48918.1"/>
    <property type="molecule type" value="Genomic_DNA"/>
</dbReference>
<dbReference type="Pfam" id="PF02482">
    <property type="entry name" value="Ribosomal_S30AE"/>
    <property type="match status" value="1"/>
</dbReference>
<name>A0A0G1CH68_9BACT</name>